<evidence type="ECO:0000256" key="1">
    <source>
        <dbReference type="SAM" id="SignalP"/>
    </source>
</evidence>
<keyword evidence="4" id="KW-1185">Reference proteome</keyword>
<protein>
    <submittedName>
        <fullName evidence="3">Uncharacterized protein</fullName>
    </submittedName>
</protein>
<feature type="chain" id="PRO_5038566929" evidence="1">
    <location>
        <begin position="28"/>
        <end position="53"/>
    </location>
</feature>
<sequence>MKIGTIETLLLCGAILSTALLSGTSYAEETRAEGRIILEKDDRVKVADTTKAP</sequence>
<accession>A0A242C6Q4</accession>
<dbReference type="EMBL" id="NGLE02000001">
    <property type="protein sequence ID" value="MEI5992948.1"/>
    <property type="molecule type" value="Genomic_DNA"/>
</dbReference>
<gene>
    <name evidence="2" type="ORF">A5880_000487</name>
    <name evidence="3" type="ORF">A5880_002763</name>
</gene>
<dbReference type="EMBL" id="NGLE01000004">
    <property type="protein sequence ID" value="OTO05590.1"/>
    <property type="molecule type" value="Genomic_DNA"/>
</dbReference>
<dbReference type="STRING" id="1834181.A5880_002763"/>
<comment type="caution">
    <text evidence="3">The sequence shown here is derived from an EMBL/GenBank/DDBJ whole genome shotgun (WGS) entry which is preliminary data.</text>
</comment>
<organism evidence="3">
    <name type="scientific">Candidatus Enterococcus mansonii</name>
    <dbReference type="NCBI Taxonomy" id="1834181"/>
    <lineage>
        <taxon>Bacteria</taxon>
        <taxon>Bacillati</taxon>
        <taxon>Bacillota</taxon>
        <taxon>Bacilli</taxon>
        <taxon>Lactobacillales</taxon>
        <taxon>Enterococcaceae</taxon>
        <taxon>Enterococcus</taxon>
    </lineage>
</organism>
<dbReference type="Proteomes" id="UP000195139">
    <property type="component" value="Unassembled WGS sequence"/>
</dbReference>
<proteinExistence type="predicted"/>
<keyword evidence="1" id="KW-0732">Signal</keyword>
<evidence type="ECO:0000313" key="4">
    <source>
        <dbReference type="Proteomes" id="UP000195139"/>
    </source>
</evidence>
<reference evidence="3" key="1">
    <citation type="submission" date="2017-05" db="EMBL/GenBank/DDBJ databases">
        <title>The Genome Sequence of Enterococcus sp. 4G2_DIV0659.</title>
        <authorList>
            <consortium name="The Broad Institute Genomics Platform"/>
            <consortium name="The Broad Institute Genomic Center for Infectious Diseases"/>
            <person name="Earl A."/>
            <person name="Manson A."/>
            <person name="Schwartman J."/>
            <person name="Gilmore M."/>
            <person name="Abouelleil A."/>
            <person name="Cao P."/>
            <person name="Chapman S."/>
            <person name="Cusick C."/>
            <person name="Shea T."/>
            <person name="Young S."/>
            <person name="Neafsey D."/>
            <person name="Nusbaum C."/>
            <person name="Birren B."/>
        </authorList>
    </citation>
    <scope>NUCLEOTIDE SEQUENCE [LARGE SCALE GENOMIC DNA]</scope>
    <source>
        <strain evidence="3">4G2_DIV0659</strain>
    </source>
</reference>
<feature type="signal peptide" evidence="1">
    <location>
        <begin position="1"/>
        <end position="27"/>
    </location>
</feature>
<reference evidence="2 4" key="2">
    <citation type="submission" date="2018-07" db="EMBL/GenBank/DDBJ databases">
        <title>The Genome Sequence of Enterococcus sp. DIV0659b.</title>
        <authorList>
            <consortium name="The Broad Institute Genomics Platform"/>
            <consortium name="The Broad Institute Genomic Center for Infectious Diseases"/>
            <person name="Earl A."/>
            <person name="Manson A."/>
            <person name="Schwartman J."/>
            <person name="Gilmore M."/>
            <person name="Abouelleil A."/>
            <person name="Cao P."/>
            <person name="Chapman S."/>
            <person name="Cusick C."/>
            <person name="Shea T."/>
            <person name="Young S."/>
            <person name="Neafsey D."/>
            <person name="Nusbaum C."/>
            <person name="Birren B."/>
        </authorList>
    </citation>
    <scope>NUCLEOTIDE SEQUENCE [LARGE SCALE GENOMIC DNA]</scope>
    <source>
        <strain evidence="2 4">4G2_DIV0659</strain>
    </source>
</reference>
<evidence type="ECO:0000313" key="3">
    <source>
        <dbReference type="EMBL" id="OTO05590.1"/>
    </source>
</evidence>
<dbReference type="RefSeq" id="WP_179190482.1">
    <property type="nucleotide sequence ID" value="NZ_NGLE02000001.1"/>
</dbReference>
<dbReference type="AlphaFoldDB" id="A0A242C6Q4"/>
<name>A0A242C6Q4_9ENTE</name>
<evidence type="ECO:0000313" key="2">
    <source>
        <dbReference type="EMBL" id="MEI5992948.1"/>
    </source>
</evidence>